<dbReference type="PANTHER" id="PTHR21439">
    <property type="entry name" value="OXIDORED-NITRO DOMAIN-CONTAINING PROTEIN"/>
    <property type="match status" value="1"/>
</dbReference>
<keyword evidence="3" id="KW-1185">Reference proteome</keyword>
<dbReference type="Proteomes" id="UP001165060">
    <property type="component" value="Unassembled WGS sequence"/>
</dbReference>
<accession>A0ABQ6NCS3</accession>
<comment type="caution">
    <text evidence="2">The sequence shown here is derived from an EMBL/GenBank/DDBJ whole genome shotgun (WGS) entry which is preliminary data.</text>
</comment>
<feature type="chain" id="PRO_5046692090" evidence="1">
    <location>
        <begin position="22"/>
        <end position="94"/>
    </location>
</feature>
<organism evidence="2 3">
    <name type="scientific">Tetraparma gracilis</name>
    <dbReference type="NCBI Taxonomy" id="2962635"/>
    <lineage>
        <taxon>Eukaryota</taxon>
        <taxon>Sar</taxon>
        <taxon>Stramenopiles</taxon>
        <taxon>Ochrophyta</taxon>
        <taxon>Bolidophyceae</taxon>
        <taxon>Parmales</taxon>
        <taxon>Triparmaceae</taxon>
        <taxon>Tetraparma</taxon>
    </lineage>
</organism>
<reference evidence="2 3" key="1">
    <citation type="journal article" date="2023" name="Commun. Biol.">
        <title>Genome analysis of Parmales, the sister group of diatoms, reveals the evolutionary specialization of diatoms from phago-mixotrophs to photoautotrophs.</title>
        <authorList>
            <person name="Ban H."/>
            <person name="Sato S."/>
            <person name="Yoshikawa S."/>
            <person name="Yamada K."/>
            <person name="Nakamura Y."/>
            <person name="Ichinomiya M."/>
            <person name="Sato N."/>
            <person name="Blanc-Mathieu R."/>
            <person name="Endo H."/>
            <person name="Kuwata A."/>
            <person name="Ogata H."/>
        </authorList>
    </citation>
    <scope>NUCLEOTIDE SEQUENCE [LARGE SCALE GENOMIC DNA]</scope>
</reference>
<feature type="signal peptide" evidence="1">
    <location>
        <begin position="1"/>
        <end position="21"/>
    </location>
</feature>
<sequence>MSHSGSLLVMPLLVLNMGAEMIYILEQRLNAQNVKPDKAKKVLCDVLRTMVSKSFVSELFRPQEMYSSSSTRQIFNKLAHSSIMRINETSMDKL</sequence>
<evidence type="ECO:0000313" key="3">
    <source>
        <dbReference type="Proteomes" id="UP001165060"/>
    </source>
</evidence>
<dbReference type="InterPro" id="IPR019332">
    <property type="entry name" value="OSCP1"/>
</dbReference>
<keyword evidence="1" id="KW-0732">Signal</keyword>
<evidence type="ECO:0000256" key="1">
    <source>
        <dbReference type="SAM" id="SignalP"/>
    </source>
</evidence>
<dbReference type="EMBL" id="BRYB01006367">
    <property type="protein sequence ID" value="GMI55971.1"/>
    <property type="molecule type" value="Genomic_DNA"/>
</dbReference>
<protein>
    <submittedName>
        <fullName evidence="2">Uncharacterized protein</fullName>
    </submittedName>
</protein>
<name>A0ABQ6NCS3_9STRA</name>
<dbReference type="Pfam" id="PF10188">
    <property type="entry name" value="Oscp1"/>
    <property type="match status" value="1"/>
</dbReference>
<dbReference type="PANTHER" id="PTHR21439:SF0">
    <property type="entry name" value="PROTEIN OSCP1"/>
    <property type="match status" value="1"/>
</dbReference>
<gene>
    <name evidence="2" type="ORF">TeGR_g11402</name>
</gene>
<evidence type="ECO:0000313" key="2">
    <source>
        <dbReference type="EMBL" id="GMI55971.1"/>
    </source>
</evidence>
<proteinExistence type="predicted"/>